<dbReference type="Proteomes" id="UP001205861">
    <property type="component" value="Unassembled WGS sequence"/>
</dbReference>
<keyword evidence="1" id="KW-0560">Oxidoreductase</keyword>
<feature type="domain" description="3-hydroxyacyl-CoA dehydrogenase NAD binding" evidence="3">
    <location>
        <begin position="8"/>
        <end position="184"/>
    </location>
</feature>
<dbReference type="SUPFAM" id="SSF51735">
    <property type="entry name" value="NAD(P)-binding Rossmann-fold domains"/>
    <property type="match status" value="1"/>
</dbReference>
<sequence>MSSTSLLGIVGCGLMGRGIAQIAIQGGIPVILHDSRPGGAEEARTAIGATLQKLADKGKIGAQDVADACARLSVASALADLAPCTTVIEAIVEKLDVKQELFRQLEAVVGPDCILATNTSSLSVTAIAAACKTPGRVAGFHFFSPVPLMKIVEVIAGPLTDAPVADQLVAIARQMKHTPVRASDTPGFIVNHAGRGYLTESLRILGESIAPHPEVDRILRQAAGFRMGPFELLDLTGLDVSQPVMESIYDQYYQEPRFRPSPIARQRLAAGLLGRKSQRGFYRYEDGQKQDVAEAAVPPRTSTPVWLGAADAAAFPAVSELLDQLGAARDTGARPADGSLCLVLPVGQDATSCTVAAQLDPSRTVALDPLFLAGRRTLMTTPLTATAFRDAAHGLFASDGVPVSVVRDSAGLVCQRVVATIVNIGADIAQQGIATPEDIDKAVTLGLGYPKGPLAMGDALGAASILRILDGLFDFYRDPRYRPSPWLKRRAMLGVSLLTPDN</sequence>
<dbReference type="InterPro" id="IPR036291">
    <property type="entry name" value="NAD(P)-bd_dom_sf"/>
</dbReference>
<organism evidence="4 5">
    <name type="scientific">Massilia solisilvae</name>
    <dbReference type="NCBI Taxonomy" id="1811225"/>
    <lineage>
        <taxon>Bacteria</taxon>
        <taxon>Pseudomonadati</taxon>
        <taxon>Pseudomonadota</taxon>
        <taxon>Betaproteobacteria</taxon>
        <taxon>Burkholderiales</taxon>
        <taxon>Oxalobacteraceae</taxon>
        <taxon>Telluria group</taxon>
        <taxon>Massilia</taxon>
    </lineage>
</organism>
<dbReference type="Pfam" id="PF00725">
    <property type="entry name" value="3HCDH"/>
    <property type="match status" value="2"/>
</dbReference>
<keyword evidence="5" id="KW-1185">Reference proteome</keyword>
<dbReference type="SUPFAM" id="SSF48179">
    <property type="entry name" value="6-phosphogluconate dehydrogenase C-terminal domain-like"/>
    <property type="match status" value="2"/>
</dbReference>
<dbReference type="InterPro" id="IPR008927">
    <property type="entry name" value="6-PGluconate_DH-like_C_sf"/>
</dbReference>
<dbReference type="PANTHER" id="PTHR48075">
    <property type="entry name" value="3-HYDROXYACYL-COA DEHYDROGENASE FAMILY PROTEIN"/>
    <property type="match status" value="1"/>
</dbReference>
<name>A0ABT2BGV9_9BURK</name>
<feature type="domain" description="3-hydroxyacyl-CoA dehydrogenase C-terminal" evidence="2">
    <location>
        <begin position="411"/>
        <end position="491"/>
    </location>
</feature>
<dbReference type="NCBIfam" id="NF006124">
    <property type="entry name" value="PRK08268.1"/>
    <property type="match status" value="1"/>
</dbReference>
<dbReference type="Gene3D" id="3.40.50.720">
    <property type="entry name" value="NAD(P)-binding Rossmann-like Domain"/>
    <property type="match status" value="1"/>
</dbReference>
<gene>
    <name evidence="4" type="ORF">NX773_05765</name>
</gene>
<evidence type="ECO:0000259" key="2">
    <source>
        <dbReference type="Pfam" id="PF00725"/>
    </source>
</evidence>
<protein>
    <submittedName>
        <fullName evidence="4">3-hydroxyacyl-CoA dehydrogenase</fullName>
    </submittedName>
</protein>
<dbReference type="InterPro" id="IPR006108">
    <property type="entry name" value="3HC_DH_C"/>
</dbReference>
<evidence type="ECO:0000313" key="5">
    <source>
        <dbReference type="Proteomes" id="UP001205861"/>
    </source>
</evidence>
<dbReference type="EMBL" id="JANUGV010000001">
    <property type="protein sequence ID" value="MCS0607666.1"/>
    <property type="molecule type" value="Genomic_DNA"/>
</dbReference>
<dbReference type="PANTHER" id="PTHR48075:SF5">
    <property type="entry name" value="3-HYDROXYBUTYRYL-COA DEHYDROGENASE"/>
    <property type="match status" value="1"/>
</dbReference>
<dbReference type="Pfam" id="PF02737">
    <property type="entry name" value="3HCDH_N"/>
    <property type="match status" value="1"/>
</dbReference>
<dbReference type="InterPro" id="IPR006176">
    <property type="entry name" value="3-OHacyl-CoA_DH_NAD-bd"/>
</dbReference>
<dbReference type="InterPro" id="IPR013328">
    <property type="entry name" value="6PGD_dom2"/>
</dbReference>
<dbReference type="Gene3D" id="1.10.1040.10">
    <property type="entry name" value="N-(1-d-carboxylethyl)-l-norvaline Dehydrogenase, domain 2"/>
    <property type="match status" value="2"/>
</dbReference>
<evidence type="ECO:0000256" key="1">
    <source>
        <dbReference type="ARBA" id="ARBA00023002"/>
    </source>
</evidence>
<proteinExistence type="predicted"/>
<comment type="caution">
    <text evidence="4">The sequence shown here is derived from an EMBL/GenBank/DDBJ whole genome shotgun (WGS) entry which is preliminary data.</text>
</comment>
<feature type="domain" description="3-hydroxyacyl-CoA dehydrogenase C-terminal" evidence="2">
    <location>
        <begin position="187"/>
        <end position="284"/>
    </location>
</feature>
<evidence type="ECO:0000313" key="4">
    <source>
        <dbReference type="EMBL" id="MCS0607666.1"/>
    </source>
</evidence>
<accession>A0ABT2BGV9</accession>
<reference evidence="4 5" key="1">
    <citation type="submission" date="2022-08" db="EMBL/GenBank/DDBJ databases">
        <title>Reclassification of Massilia species as members of the genera Telluria, Duganella, Pseudoduganella, Mokoshia gen. nov. and Zemynaea gen. nov. using orthogonal and non-orthogonal genome-based approaches.</title>
        <authorList>
            <person name="Bowman J.P."/>
        </authorList>
    </citation>
    <scope>NUCLEOTIDE SEQUENCE [LARGE SCALE GENOMIC DNA]</scope>
    <source>
        <strain evidence="4 5">JCM 31607</strain>
    </source>
</reference>
<dbReference type="RefSeq" id="WP_258855367.1">
    <property type="nucleotide sequence ID" value="NZ_JANUGV010000001.1"/>
</dbReference>
<evidence type="ECO:0000259" key="3">
    <source>
        <dbReference type="Pfam" id="PF02737"/>
    </source>
</evidence>